<dbReference type="GO" id="GO:0008270">
    <property type="term" value="F:zinc ion binding"/>
    <property type="evidence" value="ECO:0007669"/>
    <property type="project" value="InterPro"/>
</dbReference>
<dbReference type="AlphaFoldDB" id="A0A1G7AIX5"/>
<keyword evidence="2" id="KW-0862">Zinc</keyword>
<organism evidence="3 4">
    <name type="scientific">Desulfuromonas thiophila</name>
    <dbReference type="NCBI Taxonomy" id="57664"/>
    <lineage>
        <taxon>Bacteria</taxon>
        <taxon>Pseudomonadati</taxon>
        <taxon>Thermodesulfobacteriota</taxon>
        <taxon>Desulfuromonadia</taxon>
        <taxon>Desulfuromonadales</taxon>
        <taxon>Desulfuromonadaceae</taxon>
        <taxon>Desulfuromonas</taxon>
    </lineage>
</organism>
<sequence length="57" mass="6454">MKVRCPICGISCLWQDNPWRPFCSERCRLLDLGNWAAGDYRIAGAAASPIEEEEEEP</sequence>
<gene>
    <name evidence="3" type="ORF">SAMN05661003_10456</name>
</gene>
<dbReference type="SUPFAM" id="SSF57716">
    <property type="entry name" value="Glucocorticoid receptor-like (DNA-binding domain)"/>
    <property type="match status" value="1"/>
</dbReference>
<dbReference type="STRING" id="57664.SAMN05661003_10456"/>
<dbReference type="InterPro" id="IPR005584">
    <property type="entry name" value="DNA_gyrase_inhibitor_YacG"/>
</dbReference>
<keyword evidence="4" id="KW-1185">Reference proteome</keyword>
<dbReference type="PANTHER" id="PTHR36150:SF1">
    <property type="entry name" value="DNA GYRASE INHIBITOR YACG"/>
    <property type="match status" value="1"/>
</dbReference>
<reference evidence="4" key="1">
    <citation type="submission" date="2016-10" db="EMBL/GenBank/DDBJ databases">
        <authorList>
            <person name="Varghese N."/>
            <person name="Submissions S."/>
        </authorList>
    </citation>
    <scope>NUCLEOTIDE SEQUENCE [LARGE SCALE GENOMIC DNA]</scope>
    <source>
        <strain evidence="4">DSM 8987</strain>
    </source>
</reference>
<evidence type="ECO:0000256" key="1">
    <source>
        <dbReference type="ARBA" id="ARBA00022723"/>
    </source>
</evidence>
<dbReference type="PANTHER" id="PTHR36150">
    <property type="entry name" value="DNA GYRASE INHIBITOR YACG"/>
    <property type="match status" value="1"/>
</dbReference>
<accession>A0A1G7AIX5</accession>
<dbReference type="EMBL" id="FNAQ01000004">
    <property type="protein sequence ID" value="SDE14427.1"/>
    <property type="molecule type" value="Genomic_DNA"/>
</dbReference>
<keyword evidence="1" id="KW-0479">Metal-binding</keyword>
<proteinExistence type="inferred from homology"/>
<evidence type="ECO:0000313" key="3">
    <source>
        <dbReference type="EMBL" id="SDE14427.1"/>
    </source>
</evidence>
<dbReference type="Gene3D" id="3.30.50.10">
    <property type="entry name" value="Erythroid Transcription Factor GATA-1, subunit A"/>
    <property type="match status" value="1"/>
</dbReference>
<name>A0A1G7AIX5_9BACT</name>
<dbReference type="Proteomes" id="UP000243205">
    <property type="component" value="Unassembled WGS sequence"/>
</dbReference>
<dbReference type="GO" id="GO:0006355">
    <property type="term" value="P:regulation of DNA-templated transcription"/>
    <property type="evidence" value="ECO:0007669"/>
    <property type="project" value="InterPro"/>
</dbReference>
<dbReference type="Pfam" id="PF03884">
    <property type="entry name" value="YacG"/>
    <property type="match status" value="1"/>
</dbReference>
<dbReference type="InterPro" id="IPR013088">
    <property type="entry name" value="Znf_NHR/GATA"/>
</dbReference>
<protein>
    <submittedName>
        <fullName evidence="3">Uncharacterized protein</fullName>
    </submittedName>
</protein>
<evidence type="ECO:0000256" key="2">
    <source>
        <dbReference type="ARBA" id="ARBA00022833"/>
    </source>
</evidence>
<dbReference type="HAMAP" id="MF_00649">
    <property type="entry name" value="DNA_gyrase_inhibitor_YacG"/>
    <property type="match status" value="1"/>
</dbReference>
<evidence type="ECO:0000313" key="4">
    <source>
        <dbReference type="Proteomes" id="UP000243205"/>
    </source>
</evidence>